<organism evidence="1">
    <name type="scientific">hydrothermal vent metagenome</name>
    <dbReference type="NCBI Taxonomy" id="652676"/>
    <lineage>
        <taxon>unclassified sequences</taxon>
        <taxon>metagenomes</taxon>
        <taxon>ecological metagenomes</taxon>
    </lineage>
</organism>
<reference evidence="1" key="1">
    <citation type="submission" date="2018-06" db="EMBL/GenBank/DDBJ databases">
        <authorList>
            <person name="Zhirakovskaya E."/>
        </authorList>
    </citation>
    <scope>NUCLEOTIDE SEQUENCE</scope>
</reference>
<sequence>MTLGFTVMTQADGLFANNVFLLAEASDGSLWMG</sequence>
<name>A0A3B0ZXT4_9ZZZZ</name>
<proteinExistence type="predicted"/>
<accession>A0A3B0ZXT4</accession>
<gene>
    <name evidence="1" type="ORF">MNBD_GAMMA20-1959</name>
</gene>
<dbReference type="AlphaFoldDB" id="A0A3B0ZXT4"/>
<dbReference type="EMBL" id="UOFU01000004">
    <property type="protein sequence ID" value="VAW92723.1"/>
    <property type="molecule type" value="Genomic_DNA"/>
</dbReference>
<protein>
    <submittedName>
        <fullName evidence="1">Uncharacterized protein</fullName>
    </submittedName>
</protein>
<evidence type="ECO:0000313" key="1">
    <source>
        <dbReference type="EMBL" id="VAW92723.1"/>
    </source>
</evidence>